<organism evidence="3 5">
    <name type="scientific">Jannaschia seohaensis</name>
    <dbReference type="NCBI Taxonomy" id="475081"/>
    <lineage>
        <taxon>Bacteria</taxon>
        <taxon>Pseudomonadati</taxon>
        <taxon>Pseudomonadota</taxon>
        <taxon>Alphaproteobacteria</taxon>
        <taxon>Rhodobacterales</taxon>
        <taxon>Roseobacteraceae</taxon>
        <taxon>Jannaschia</taxon>
    </lineage>
</organism>
<dbReference type="PROSITE" id="PS50883">
    <property type="entry name" value="EAL"/>
    <property type="match status" value="1"/>
</dbReference>
<dbReference type="CDD" id="cd01948">
    <property type="entry name" value="EAL"/>
    <property type="match status" value="1"/>
</dbReference>
<dbReference type="PANTHER" id="PTHR33121">
    <property type="entry name" value="CYCLIC DI-GMP PHOSPHODIESTERASE PDEF"/>
    <property type="match status" value="1"/>
</dbReference>
<dbReference type="GO" id="GO:0071111">
    <property type="term" value="F:cyclic-guanylate-specific phosphodiesterase activity"/>
    <property type="evidence" value="ECO:0007669"/>
    <property type="project" value="InterPro"/>
</dbReference>
<evidence type="ECO:0000259" key="1">
    <source>
        <dbReference type="PROSITE" id="PS50883"/>
    </source>
</evidence>
<evidence type="ECO:0000313" key="3">
    <source>
        <dbReference type="EMBL" id="SSA46687.1"/>
    </source>
</evidence>
<dbReference type="InterPro" id="IPR001633">
    <property type="entry name" value="EAL_dom"/>
</dbReference>
<dbReference type="Proteomes" id="UP000245839">
    <property type="component" value="Unassembled WGS sequence"/>
</dbReference>
<dbReference type="EMBL" id="QGDJ01000005">
    <property type="protein sequence ID" value="PWJ18162.1"/>
    <property type="molecule type" value="Genomic_DNA"/>
</dbReference>
<dbReference type="Proteomes" id="UP000251571">
    <property type="component" value="Unassembled WGS sequence"/>
</dbReference>
<dbReference type="InterPro" id="IPR035919">
    <property type="entry name" value="EAL_sf"/>
</dbReference>
<evidence type="ECO:0000313" key="2">
    <source>
        <dbReference type="EMBL" id="PWJ18162.1"/>
    </source>
</evidence>
<dbReference type="InterPro" id="IPR050706">
    <property type="entry name" value="Cyclic-di-GMP_PDE-like"/>
</dbReference>
<dbReference type="EMBL" id="UETC01000005">
    <property type="protein sequence ID" value="SSA46687.1"/>
    <property type="molecule type" value="Genomic_DNA"/>
</dbReference>
<reference evidence="3 5" key="1">
    <citation type="submission" date="2016-10" db="EMBL/GenBank/DDBJ databases">
        <authorList>
            <person name="Cai Z."/>
        </authorList>
    </citation>
    <scope>NUCLEOTIDE SEQUENCE [LARGE SCALE GENOMIC DNA]</scope>
    <source>
        <strain evidence="3 5">DSM 25227</strain>
    </source>
</reference>
<dbReference type="Gene3D" id="3.20.20.450">
    <property type="entry name" value="EAL domain"/>
    <property type="match status" value="1"/>
</dbReference>
<gene>
    <name evidence="2" type="ORF">BCF38_105150</name>
    <name evidence="3" type="ORF">SAMN05421539_105150</name>
</gene>
<evidence type="ECO:0000313" key="5">
    <source>
        <dbReference type="Proteomes" id="UP000251571"/>
    </source>
</evidence>
<feature type="domain" description="EAL" evidence="1">
    <location>
        <begin position="21"/>
        <end position="270"/>
    </location>
</feature>
<reference evidence="2 4" key="2">
    <citation type="submission" date="2018-03" db="EMBL/GenBank/DDBJ databases">
        <title>Genomic Encyclopedia of Archaeal and Bacterial Type Strains, Phase II (KMG-II): from individual species to whole genera.</title>
        <authorList>
            <person name="Goeker M."/>
        </authorList>
    </citation>
    <scope>NUCLEOTIDE SEQUENCE [LARGE SCALE GENOMIC DNA]</scope>
    <source>
        <strain evidence="2 4">DSM 25227</strain>
    </source>
</reference>
<dbReference type="SMART" id="SM00052">
    <property type="entry name" value="EAL"/>
    <property type="match status" value="1"/>
</dbReference>
<sequence>MARDDDYGASDPLAHAIAERDRDILSTVERSLKRGDVRLAFQPVVGAADGRPAFHEGLVRVLDETGRILPAAQVFPFVETMGLGRELDVAALRQGLDTLAARPALRLSINMSARSIGYARWARTLRRGLARDETVGERLILEISEASAMLLPDLVRAFMAEHQDKGLTFALDEFGAGQTCFRQLRDFYFDIVKVDPGFVSGCATDPDNQCILGALVTIGRQFDMFTVAVGVENAAEARFLAEAGFDCLQGFHFGAPQLRPSWLEERPQAPRRQRRGPRG</sequence>
<dbReference type="PANTHER" id="PTHR33121:SF79">
    <property type="entry name" value="CYCLIC DI-GMP PHOSPHODIESTERASE PDED-RELATED"/>
    <property type="match status" value="1"/>
</dbReference>
<name>A0A2Y9AVZ0_9RHOB</name>
<dbReference type="RefSeq" id="WP_109564642.1">
    <property type="nucleotide sequence ID" value="NZ_QGDJ01000005.1"/>
</dbReference>
<dbReference type="AlphaFoldDB" id="A0A2Y9AVZ0"/>
<protein>
    <submittedName>
        <fullName evidence="3">EAL domain, c-di-GMP-specific phosphodiesterase class I (Or its enzymatically inactive variant)</fullName>
    </submittedName>
    <submittedName>
        <fullName evidence="2">EAL domain-containing protein (Putative c-di-GMP-specific phosphodiesterase class I)</fullName>
    </submittedName>
</protein>
<proteinExistence type="predicted"/>
<accession>A0A2Y9AVZ0</accession>
<evidence type="ECO:0000313" key="4">
    <source>
        <dbReference type="Proteomes" id="UP000245839"/>
    </source>
</evidence>
<dbReference type="SUPFAM" id="SSF141868">
    <property type="entry name" value="EAL domain-like"/>
    <property type="match status" value="1"/>
</dbReference>
<dbReference type="Pfam" id="PF00563">
    <property type="entry name" value="EAL"/>
    <property type="match status" value="1"/>
</dbReference>
<keyword evidence="4" id="KW-1185">Reference proteome</keyword>
<dbReference type="OrthoDB" id="23692at2"/>